<evidence type="ECO:0000313" key="2">
    <source>
        <dbReference type="EMBL" id="BAC34858.1"/>
    </source>
</evidence>
<reference evidence="2" key="6">
    <citation type="journal article" date="2002" name="Nature">
        <title>Analysis of the mouse transcriptome based on functional annotation of 60,770 full-length cDNAs.</title>
        <authorList>
            <consortium name="The FANTOM Consortium and the RIKEN Genome Exploration Research Group Phase I and II Team"/>
        </authorList>
    </citation>
    <scope>NUCLEOTIDE SEQUENCE</scope>
    <source>
        <strain evidence="2">C57BL/6J</strain>
        <tissue evidence="2">Eyeball</tissue>
    </source>
</reference>
<reference evidence="2" key="8">
    <citation type="journal article" date="2005" name="Science">
        <title>Antisense Transcription in the Mammalian Transcriptome.</title>
        <authorList>
            <consortium name="RIKEN Genome Exploration Research Group and Genome Science Group (Genome Network Project Core Group) and the FANTOM Consortium"/>
        </authorList>
    </citation>
    <scope>NUCLEOTIDE SEQUENCE</scope>
    <source>
        <strain evidence="2">C57BL/6J</strain>
        <tissue evidence="2">Eyeball</tissue>
    </source>
</reference>
<keyword evidence="1" id="KW-0812">Transmembrane</keyword>
<reference evidence="2" key="2">
    <citation type="journal article" date="2000" name="Genome Res.">
        <title>Normalization and subtraction of cap-trapper-selected cDNAs to prepare full-length cDNA libraries for rapid discovery of new genes.</title>
        <authorList>
            <person name="Carninci P."/>
            <person name="Shibata Y."/>
            <person name="Hayatsu N."/>
            <person name="Sugahara Y."/>
            <person name="Shibata K."/>
            <person name="Itoh M."/>
            <person name="Konno H."/>
            <person name="Okazaki Y."/>
            <person name="Muramatsu M."/>
            <person name="Hayashizaki Y."/>
        </authorList>
    </citation>
    <scope>NUCLEOTIDE SEQUENCE</scope>
    <source>
        <strain evidence="2">C57BL/6J</strain>
        <tissue evidence="2">Eyeball</tissue>
    </source>
</reference>
<organism evidence="2">
    <name type="scientific">Mus musculus</name>
    <name type="common">Mouse</name>
    <dbReference type="NCBI Taxonomy" id="10090"/>
    <lineage>
        <taxon>Eukaryota</taxon>
        <taxon>Metazoa</taxon>
        <taxon>Chordata</taxon>
        <taxon>Craniata</taxon>
        <taxon>Vertebrata</taxon>
        <taxon>Euteleostomi</taxon>
        <taxon>Mammalia</taxon>
        <taxon>Eutheria</taxon>
        <taxon>Euarchontoglires</taxon>
        <taxon>Glires</taxon>
        <taxon>Rodentia</taxon>
        <taxon>Myomorpha</taxon>
        <taxon>Muroidea</taxon>
        <taxon>Muridae</taxon>
        <taxon>Murinae</taxon>
        <taxon>Mus</taxon>
        <taxon>Mus</taxon>
    </lineage>
</organism>
<name>Q8BKG9_MOUSE</name>
<dbReference type="EMBL" id="AK052146">
    <property type="protein sequence ID" value="BAC34858.1"/>
    <property type="molecule type" value="mRNA"/>
</dbReference>
<sequence length="183" mass="20357">MSYYVDPTVGSPSTFSAPHPAVARQGPINAFEDPRMTCGFQSNYHQQRPLYPLWDETATQEVPTGLEHCGSDMECADVPLLTPSSKEMMSQALKATFSGFTKEQQRLGIPKGILLIVGERTTKTGSLGKARLLSCSRQVWKKFILESRWVTMDEPRELWCLLFIFCSLSCTLANYACALGVPI</sequence>
<dbReference type="UCSC" id="uc009osa.1">
    <property type="organism name" value="mouse"/>
</dbReference>
<dbReference type="AlphaFoldDB" id="Q8BKG9"/>
<evidence type="ECO:0000256" key="1">
    <source>
        <dbReference type="SAM" id="Phobius"/>
    </source>
</evidence>
<reference evidence="2" key="7">
    <citation type="journal article" date="2005" name="Science">
        <title>The Transcriptional Landscape of the Mammalian Genome.</title>
        <authorList>
            <consortium name="The FANTOM Consortium"/>
            <consortium name="Riken Genome Exploration Research Group and Genome Science Group (Genome Network Project Core Group)"/>
        </authorList>
    </citation>
    <scope>NUCLEOTIDE SEQUENCE</scope>
    <source>
        <strain evidence="2">C57BL/6J</strain>
        <tissue evidence="2">Eyeball</tissue>
    </source>
</reference>
<reference evidence="2" key="5">
    <citation type="submission" date="2001-07" db="EMBL/GenBank/DDBJ databases">
        <authorList>
            <person name="Adachi J."/>
            <person name="Aizawa K."/>
            <person name="Akimura T."/>
            <person name="Arakawa T."/>
            <person name="Bono H."/>
            <person name="Carninci P."/>
            <person name="Fukuda S."/>
            <person name="Furuno M."/>
            <person name="Hanagaki T."/>
            <person name="Hara A."/>
            <person name="Hashizume W."/>
            <person name="Hayashida K."/>
            <person name="Hayatsu N."/>
            <person name="Hiramoto K."/>
            <person name="Hiraoka T."/>
            <person name="Hirozane T."/>
            <person name="Hori F."/>
            <person name="Imotani K."/>
            <person name="Ishii Y."/>
            <person name="Itoh M."/>
            <person name="Kagawa I."/>
            <person name="Kasukawa T."/>
            <person name="Katoh H."/>
            <person name="Kawai J."/>
            <person name="Kojima Y."/>
            <person name="Kondo S."/>
            <person name="Konno H."/>
            <person name="Kouda M."/>
            <person name="Koya S."/>
            <person name="Kurihara C."/>
            <person name="Matsuyama T."/>
            <person name="Miyazaki A."/>
            <person name="Murata M."/>
            <person name="Nakamura M."/>
            <person name="Nishi K."/>
            <person name="Nomura K."/>
            <person name="Numazaki R."/>
            <person name="Ohno M."/>
            <person name="Ohsato N."/>
            <person name="Okazaki Y."/>
            <person name="Saito R."/>
            <person name="Saitoh H."/>
            <person name="Sakai C."/>
            <person name="Sakai K."/>
            <person name="Sakazume N."/>
            <person name="Sano H."/>
            <person name="Sasaki D."/>
            <person name="Shibata K."/>
            <person name="Shinagawa A."/>
            <person name="Shiraki T."/>
            <person name="Sogabe Y."/>
            <person name="Tagami M."/>
            <person name="Tagawa A."/>
            <person name="Takahashi F."/>
            <person name="Takaku-Akahira S."/>
            <person name="Takeda Y."/>
            <person name="Tanaka T."/>
            <person name="Tomaru A."/>
            <person name="Toya T."/>
            <person name="Yasunishi A."/>
            <person name="Muramatsu M."/>
            <person name="Hayashizaki Y."/>
        </authorList>
    </citation>
    <scope>NUCLEOTIDE SEQUENCE</scope>
    <source>
        <strain evidence="2">C57BL/6J</strain>
        <tissue evidence="2">Eyeball</tissue>
    </source>
</reference>
<keyword evidence="1" id="KW-1133">Transmembrane helix</keyword>
<reference evidence="2" key="4">
    <citation type="journal article" date="2001" name="Nature">
        <title>Functional annotation of a full-length mouse cDNA collection.</title>
        <authorList>
            <consortium name="The RIKEN Genome Exploration Research Group Phase II Team and the FANTOM Consortium"/>
        </authorList>
    </citation>
    <scope>NUCLEOTIDE SEQUENCE</scope>
    <source>
        <strain evidence="2">C57BL/6J</strain>
        <tissue evidence="2">Eyeball</tissue>
    </source>
</reference>
<gene>
    <name evidence="3" type="primary">Ets1</name>
</gene>
<dbReference type="AGR" id="MGI:95455"/>
<dbReference type="MGI" id="MGI:95455">
    <property type="gene designation" value="Ets1"/>
</dbReference>
<keyword evidence="1" id="KW-0472">Membrane</keyword>
<feature type="transmembrane region" description="Helical" evidence="1">
    <location>
        <begin position="158"/>
        <end position="181"/>
    </location>
</feature>
<reference evidence="2" key="3">
    <citation type="journal article" date="2000" name="Genome Res.">
        <title>RIKEN integrated sequence analysis (RISA) system--384-format sequencing pipeline with 384 multicapillary sequencer.</title>
        <authorList>
            <person name="Shibata K."/>
            <person name="Itoh M."/>
            <person name="Aizawa K."/>
            <person name="Nagaoka S."/>
            <person name="Sasaki N."/>
            <person name="Carninci P."/>
            <person name="Konno H."/>
            <person name="Akiyama J."/>
            <person name="Nishi K."/>
            <person name="Kitsunai T."/>
            <person name="Tashiro H."/>
            <person name="Itoh M."/>
            <person name="Sumi N."/>
            <person name="Ishii Y."/>
            <person name="Nakamura S."/>
            <person name="Hazama M."/>
            <person name="Nishine T."/>
            <person name="Harada A."/>
            <person name="Yamamoto R."/>
            <person name="Matsumoto H."/>
            <person name="Sakaguchi S."/>
            <person name="Ikegami T."/>
            <person name="Kashiwagi K."/>
            <person name="Fujiwake S."/>
            <person name="Inoue K."/>
            <person name="Togawa Y."/>
            <person name="Izawa M."/>
            <person name="Ohara E."/>
            <person name="Watahiki M."/>
            <person name="Yoneda Y."/>
            <person name="Ishikawa T."/>
            <person name="Ozawa K."/>
            <person name="Tanaka T."/>
            <person name="Matsuura S."/>
            <person name="Kawai J."/>
            <person name="Okazaki Y."/>
            <person name="Muramatsu M."/>
            <person name="Inoue Y."/>
            <person name="Kira A."/>
            <person name="Hayashizaki Y."/>
        </authorList>
    </citation>
    <scope>NUCLEOTIDE SEQUENCE</scope>
    <source>
        <strain evidence="2">C57BL/6J</strain>
        <tissue evidence="2">Eyeball</tissue>
    </source>
</reference>
<evidence type="ECO:0000313" key="3">
    <source>
        <dbReference type="MGI" id="MGI:95455"/>
    </source>
</evidence>
<accession>Q8BKG9</accession>
<protein>
    <submittedName>
        <fullName evidence="2">Uncharacterized protein</fullName>
    </submittedName>
</protein>
<reference evidence="2" key="1">
    <citation type="journal article" date="1999" name="Methods Enzymol.">
        <title>High-efficiency full-length cDNA cloning.</title>
        <authorList>
            <person name="Carninci P."/>
            <person name="Hayashizaki Y."/>
        </authorList>
    </citation>
    <scope>NUCLEOTIDE SEQUENCE</scope>
    <source>
        <strain evidence="2">C57BL/6J</strain>
        <tissue evidence="2">Eyeball</tissue>
    </source>
</reference>
<proteinExistence type="evidence at transcript level"/>